<proteinExistence type="predicted"/>
<dbReference type="EMBL" id="CM026428">
    <property type="protein sequence ID" value="KAG0566827.1"/>
    <property type="molecule type" value="Genomic_DNA"/>
</dbReference>
<dbReference type="EMBL" id="CM026428">
    <property type="protein sequence ID" value="KAG0566822.1"/>
    <property type="molecule type" value="Genomic_DNA"/>
</dbReference>
<keyword evidence="3" id="KW-1185">Reference proteome</keyword>
<sequence length="69" mass="7776">MSTSSILLASASTSETDLDLVPFQHDIPSPQTPMLVHCTTPCTLWSCQHHPLHNTQLHEHYICLMVEHL</sequence>
<organism evidence="2 3">
    <name type="scientific">Ceratodon purpureus</name>
    <name type="common">Fire moss</name>
    <name type="synonym">Dicranum purpureum</name>
    <dbReference type="NCBI Taxonomy" id="3225"/>
    <lineage>
        <taxon>Eukaryota</taxon>
        <taxon>Viridiplantae</taxon>
        <taxon>Streptophyta</taxon>
        <taxon>Embryophyta</taxon>
        <taxon>Bryophyta</taxon>
        <taxon>Bryophytina</taxon>
        <taxon>Bryopsida</taxon>
        <taxon>Dicranidae</taxon>
        <taxon>Pseudoditrichales</taxon>
        <taxon>Ditrichaceae</taxon>
        <taxon>Ceratodon</taxon>
    </lineage>
</organism>
<dbReference type="Proteomes" id="UP000822688">
    <property type="component" value="Chromosome 7"/>
</dbReference>
<reference evidence="2" key="1">
    <citation type="submission" date="2020-06" db="EMBL/GenBank/DDBJ databases">
        <title>WGS assembly of Ceratodon purpureus strain R40.</title>
        <authorList>
            <person name="Carey S.B."/>
            <person name="Jenkins J."/>
            <person name="Shu S."/>
            <person name="Lovell J.T."/>
            <person name="Sreedasyam A."/>
            <person name="Maumus F."/>
            <person name="Tiley G.P."/>
            <person name="Fernandez-Pozo N."/>
            <person name="Barry K."/>
            <person name="Chen C."/>
            <person name="Wang M."/>
            <person name="Lipzen A."/>
            <person name="Daum C."/>
            <person name="Saski C.A."/>
            <person name="Payton A.C."/>
            <person name="Mcbreen J.C."/>
            <person name="Conrad R.E."/>
            <person name="Kollar L.M."/>
            <person name="Olsson S."/>
            <person name="Huttunen S."/>
            <person name="Landis J.B."/>
            <person name="Wickett N.J."/>
            <person name="Johnson M.G."/>
            <person name="Rensing S.A."/>
            <person name="Grimwood J."/>
            <person name="Schmutz J."/>
            <person name="Mcdaniel S.F."/>
        </authorList>
    </citation>
    <scope>NUCLEOTIDE SEQUENCE</scope>
    <source>
        <strain evidence="2">R40</strain>
    </source>
</reference>
<protein>
    <submittedName>
        <fullName evidence="2">Uncharacterized protein</fullName>
    </submittedName>
</protein>
<accession>A0A8T0H838</accession>
<gene>
    <name evidence="1" type="ORF">KC19_7G090200</name>
    <name evidence="2" type="ORF">KC19_7G090700</name>
</gene>
<evidence type="ECO:0000313" key="3">
    <source>
        <dbReference type="Proteomes" id="UP000822688"/>
    </source>
</evidence>
<evidence type="ECO:0000313" key="1">
    <source>
        <dbReference type="EMBL" id="KAG0566822.1"/>
    </source>
</evidence>
<dbReference type="AlphaFoldDB" id="A0A8T0H838"/>
<evidence type="ECO:0000313" key="2">
    <source>
        <dbReference type="EMBL" id="KAG0566827.1"/>
    </source>
</evidence>
<comment type="caution">
    <text evidence="2">The sequence shown here is derived from an EMBL/GenBank/DDBJ whole genome shotgun (WGS) entry which is preliminary data.</text>
</comment>
<name>A0A8T0H838_CERPU</name>